<name>A0A9D4BBW7_DREPO</name>
<keyword evidence="2" id="KW-1185">Reference proteome</keyword>
<reference evidence="1" key="2">
    <citation type="submission" date="2020-11" db="EMBL/GenBank/DDBJ databases">
        <authorList>
            <person name="McCartney M.A."/>
            <person name="Auch B."/>
            <person name="Kono T."/>
            <person name="Mallez S."/>
            <person name="Becker A."/>
            <person name="Gohl D.M."/>
            <person name="Silverstein K.A.T."/>
            <person name="Koren S."/>
            <person name="Bechman K.B."/>
            <person name="Herman A."/>
            <person name="Abrahante J.E."/>
            <person name="Garbe J."/>
        </authorList>
    </citation>
    <scope>NUCLEOTIDE SEQUENCE</scope>
    <source>
        <strain evidence="1">Duluth1</strain>
        <tissue evidence="1">Whole animal</tissue>
    </source>
</reference>
<dbReference type="EMBL" id="JAIWYP010000119">
    <property type="protein sequence ID" value="KAH3689441.1"/>
    <property type="molecule type" value="Genomic_DNA"/>
</dbReference>
<evidence type="ECO:0000313" key="1">
    <source>
        <dbReference type="EMBL" id="KAH3689441.1"/>
    </source>
</evidence>
<organism evidence="1 2">
    <name type="scientific">Dreissena polymorpha</name>
    <name type="common">Zebra mussel</name>
    <name type="synonym">Mytilus polymorpha</name>
    <dbReference type="NCBI Taxonomy" id="45954"/>
    <lineage>
        <taxon>Eukaryota</taxon>
        <taxon>Metazoa</taxon>
        <taxon>Spiralia</taxon>
        <taxon>Lophotrochozoa</taxon>
        <taxon>Mollusca</taxon>
        <taxon>Bivalvia</taxon>
        <taxon>Autobranchia</taxon>
        <taxon>Heteroconchia</taxon>
        <taxon>Euheterodonta</taxon>
        <taxon>Imparidentia</taxon>
        <taxon>Neoheterodontei</taxon>
        <taxon>Myida</taxon>
        <taxon>Dreissenoidea</taxon>
        <taxon>Dreissenidae</taxon>
        <taxon>Dreissena</taxon>
    </lineage>
</organism>
<accession>A0A9D4BBW7</accession>
<dbReference type="Proteomes" id="UP000828390">
    <property type="component" value="Unassembled WGS sequence"/>
</dbReference>
<gene>
    <name evidence="1" type="ORF">DPMN_191113</name>
</gene>
<proteinExistence type="predicted"/>
<reference evidence="1" key="1">
    <citation type="journal article" date="2019" name="bioRxiv">
        <title>The Genome of the Zebra Mussel, Dreissena polymorpha: A Resource for Invasive Species Research.</title>
        <authorList>
            <person name="McCartney M.A."/>
            <person name="Auch B."/>
            <person name="Kono T."/>
            <person name="Mallez S."/>
            <person name="Zhang Y."/>
            <person name="Obille A."/>
            <person name="Becker A."/>
            <person name="Abrahante J.E."/>
            <person name="Garbe J."/>
            <person name="Badalamenti J.P."/>
            <person name="Herman A."/>
            <person name="Mangelson H."/>
            <person name="Liachko I."/>
            <person name="Sullivan S."/>
            <person name="Sone E.D."/>
            <person name="Koren S."/>
            <person name="Silverstein K.A.T."/>
            <person name="Beckman K.B."/>
            <person name="Gohl D.M."/>
        </authorList>
    </citation>
    <scope>NUCLEOTIDE SEQUENCE</scope>
    <source>
        <strain evidence="1">Duluth1</strain>
        <tissue evidence="1">Whole animal</tissue>
    </source>
</reference>
<sequence length="71" mass="8147">MMESPVRERMVVDIRKMVEKQKHFANDLLPAHSISERDTVAEYFGISNGKVAKMLIASMSKHGKKSLMQRK</sequence>
<protein>
    <submittedName>
        <fullName evidence="1">Uncharacterized protein</fullName>
    </submittedName>
</protein>
<dbReference type="AlphaFoldDB" id="A0A9D4BBW7"/>
<comment type="caution">
    <text evidence="1">The sequence shown here is derived from an EMBL/GenBank/DDBJ whole genome shotgun (WGS) entry which is preliminary data.</text>
</comment>
<evidence type="ECO:0000313" key="2">
    <source>
        <dbReference type="Proteomes" id="UP000828390"/>
    </source>
</evidence>